<dbReference type="InterPro" id="IPR001444">
    <property type="entry name" value="Flag_bb_rod_N"/>
</dbReference>
<protein>
    <recommendedName>
        <fullName evidence="3 6">Flagellar basal-body rod protein FlgC</fullName>
    </recommendedName>
</protein>
<dbReference type="Proteomes" id="UP000007488">
    <property type="component" value="Chromosome"/>
</dbReference>
<comment type="subunit">
    <text evidence="5 6">The basal body constitutes a major portion of the flagellar organelle and consists of four rings (L,P,S, and M) mounted on a central rod. The rod consists of about 26 subunits of FlgG in the distal portion, and FlgB, FlgC and FlgF are thought to build up the proximal portion of the rod with about 6 subunits each.</text>
</comment>
<reference evidence="9 10" key="1">
    <citation type="journal article" date="2011" name="Stand. Genomic Sci.">
        <title>Complete genome sequence of Syntrophobotulus glycolicus type strain (FlGlyR).</title>
        <authorList>
            <person name="Han C."/>
            <person name="Mwirichia R."/>
            <person name="Chertkov O."/>
            <person name="Held B."/>
            <person name="Lapidus A."/>
            <person name="Nolan M."/>
            <person name="Lucas S."/>
            <person name="Hammon N."/>
            <person name="Deshpande S."/>
            <person name="Cheng J.F."/>
            <person name="Tapia R."/>
            <person name="Goodwin L."/>
            <person name="Pitluck S."/>
            <person name="Huntemann M."/>
            <person name="Liolios K."/>
            <person name="Ivanova N."/>
            <person name="Pagani I."/>
            <person name="Mavromatis K."/>
            <person name="Ovchinikova G."/>
            <person name="Pati A."/>
            <person name="Chen A."/>
            <person name="Palaniappan K."/>
            <person name="Land M."/>
            <person name="Hauser L."/>
            <person name="Brambilla E.M."/>
            <person name="Rohde M."/>
            <person name="Spring S."/>
            <person name="Sikorski J."/>
            <person name="Goker M."/>
            <person name="Woyke T."/>
            <person name="Bristow J."/>
            <person name="Eisen J.A."/>
            <person name="Markowitz V."/>
            <person name="Hugenholtz P."/>
            <person name="Kyrpides N.C."/>
            <person name="Klenk H.P."/>
            <person name="Detter J.C."/>
        </authorList>
    </citation>
    <scope>NUCLEOTIDE SEQUENCE [LARGE SCALE GENOMIC DNA]</scope>
    <source>
        <strain evidence="10">DSM 8271 / FlGlyR</strain>
    </source>
</reference>
<dbReference type="PROSITE" id="PS00588">
    <property type="entry name" value="FLAGELLA_BB_ROD"/>
    <property type="match status" value="1"/>
</dbReference>
<dbReference type="Pfam" id="PF06429">
    <property type="entry name" value="Flg_bbr_C"/>
    <property type="match status" value="1"/>
</dbReference>
<feature type="domain" description="Flagellar basal-body/hook protein C-terminal" evidence="8">
    <location>
        <begin position="114"/>
        <end position="156"/>
    </location>
</feature>
<dbReference type="OrthoDB" id="9794148at2"/>
<dbReference type="InterPro" id="IPR006299">
    <property type="entry name" value="FlgC"/>
</dbReference>
<evidence type="ECO:0000256" key="5">
    <source>
        <dbReference type="ARBA" id="ARBA00025933"/>
    </source>
</evidence>
<dbReference type="InterPro" id="IPR010930">
    <property type="entry name" value="Flg_bb/hook_C_dom"/>
</dbReference>
<evidence type="ECO:0000313" key="10">
    <source>
        <dbReference type="Proteomes" id="UP000007488"/>
    </source>
</evidence>
<gene>
    <name evidence="9" type="ordered locus">Sgly_0593</name>
</gene>
<dbReference type="InterPro" id="IPR019776">
    <property type="entry name" value="Flagellar_basal_body_rod_CS"/>
</dbReference>
<dbReference type="EMBL" id="CP002547">
    <property type="protein sequence ID" value="ADY54956.1"/>
    <property type="molecule type" value="Genomic_DNA"/>
</dbReference>
<dbReference type="STRING" id="645991.Sgly_0593"/>
<dbReference type="NCBIfam" id="TIGR01395">
    <property type="entry name" value="FlgC"/>
    <property type="match status" value="1"/>
</dbReference>
<evidence type="ECO:0000256" key="4">
    <source>
        <dbReference type="ARBA" id="ARBA00023143"/>
    </source>
</evidence>
<dbReference type="Pfam" id="PF00460">
    <property type="entry name" value="Flg_bb_rod"/>
    <property type="match status" value="1"/>
</dbReference>
<evidence type="ECO:0000256" key="1">
    <source>
        <dbReference type="ARBA" id="ARBA00004117"/>
    </source>
</evidence>
<dbReference type="HOGENOM" id="CLU_123272_0_0_9"/>
<reference evidence="10" key="2">
    <citation type="submission" date="2011-02" db="EMBL/GenBank/DDBJ databases">
        <title>The complete genome of Syntrophobotulus glycolicus DSM 8271.</title>
        <authorList>
            <person name="Lucas S."/>
            <person name="Copeland A."/>
            <person name="Lapidus A."/>
            <person name="Bruce D."/>
            <person name="Goodwin L."/>
            <person name="Pitluck S."/>
            <person name="Kyrpides N."/>
            <person name="Mavromatis K."/>
            <person name="Pagani I."/>
            <person name="Ivanova N."/>
            <person name="Mikhailova N."/>
            <person name="Chertkov O."/>
            <person name="Held B."/>
            <person name="Detter J.C."/>
            <person name="Tapia R."/>
            <person name="Han C."/>
            <person name="Land M."/>
            <person name="Hauser L."/>
            <person name="Markowitz V."/>
            <person name="Cheng J.-F."/>
            <person name="Hugenholtz P."/>
            <person name="Woyke T."/>
            <person name="Wu D."/>
            <person name="Spring S."/>
            <person name="Schroeder M."/>
            <person name="Brambilla E."/>
            <person name="Klenk H.-P."/>
            <person name="Eisen J.A."/>
        </authorList>
    </citation>
    <scope>NUCLEOTIDE SEQUENCE [LARGE SCALE GENOMIC DNA]</scope>
    <source>
        <strain evidence="10">DSM 8271 / FlGlyR</strain>
    </source>
</reference>
<dbReference type="eggNOG" id="COG1558">
    <property type="taxonomic scope" value="Bacteria"/>
</dbReference>
<comment type="subcellular location">
    <subcellularLocation>
        <location evidence="1 6">Bacterial flagellum basal body</location>
    </subcellularLocation>
</comment>
<evidence type="ECO:0000313" key="9">
    <source>
        <dbReference type="EMBL" id="ADY54956.1"/>
    </source>
</evidence>
<dbReference type="GO" id="GO:0030694">
    <property type="term" value="C:bacterial-type flagellum basal body, rod"/>
    <property type="evidence" value="ECO:0007669"/>
    <property type="project" value="UniProtKB-UniRule"/>
</dbReference>
<dbReference type="RefSeq" id="WP_013623827.1">
    <property type="nucleotide sequence ID" value="NC_015172.1"/>
</dbReference>
<keyword evidence="10" id="KW-1185">Reference proteome</keyword>
<dbReference type="KEGG" id="sgy:Sgly_0593"/>
<dbReference type="PANTHER" id="PTHR30435:SF2">
    <property type="entry name" value="FLAGELLAR BASAL-BODY ROD PROTEIN FLGC"/>
    <property type="match status" value="1"/>
</dbReference>
<dbReference type="AlphaFoldDB" id="F0SZF1"/>
<feature type="domain" description="Flagellar basal body rod protein N-terminal" evidence="7">
    <location>
        <begin position="7"/>
        <end position="33"/>
    </location>
</feature>
<name>F0SZF1_SYNGF</name>
<keyword evidence="9" id="KW-0966">Cell projection</keyword>
<sequence>MSLFSGMDISASGLTAQRLRMDLISSNIANMNTNHTEATTAAGNPIPYRRQMAVFSTRNSPNDFLSAFRSAGESEVGQGVSVTQILEDESPFKMEYDPESPEAAKVAEEGVPVGYVRHPNVNIVQEMIDMLSASRSYEANVTAFNASKAIAAKALEIGKG</sequence>
<evidence type="ECO:0000259" key="7">
    <source>
        <dbReference type="Pfam" id="PF00460"/>
    </source>
</evidence>
<accession>F0SZF1</accession>
<evidence type="ECO:0000259" key="8">
    <source>
        <dbReference type="Pfam" id="PF06429"/>
    </source>
</evidence>
<comment type="similarity">
    <text evidence="2">Belongs to the flagella basal body rod proteins family.</text>
</comment>
<dbReference type="GO" id="GO:0071978">
    <property type="term" value="P:bacterial-type flagellum-dependent swarming motility"/>
    <property type="evidence" value="ECO:0007669"/>
    <property type="project" value="TreeGrafter"/>
</dbReference>
<keyword evidence="9" id="KW-0969">Cilium</keyword>
<keyword evidence="9" id="KW-0282">Flagellum</keyword>
<proteinExistence type="inferred from homology"/>
<keyword evidence="4 6" id="KW-0975">Bacterial flagellum</keyword>
<dbReference type="PANTHER" id="PTHR30435">
    <property type="entry name" value="FLAGELLAR PROTEIN"/>
    <property type="match status" value="1"/>
</dbReference>
<evidence type="ECO:0000256" key="6">
    <source>
        <dbReference type="RuleBase" id="RU362062"/>
    </source>
</evidence>
<evidence type="ECO:0000256" key="3">
    <source>
        <dbReference type="ARBA" id="ARBA00017941"/>
    </source>
</evidence>
<organism evidence="9 10">
    <name type="scientific">Syntrophobotulus glycolicus (strain DSM 8271 / FlGlyR)</name>
    <dbReference type="NCBI Taxonomy" id="645991"/>
    <lineage>
        <taxon>Bacteria</taxon>
        <taxon>Bacillati</taxon>
        <taxon>Bacillota</taxon>
        <taxon>Clostridia</taxon>
        <taxon>Eubacteriales</taxon>
        <taxon>Desulfitobacteriaceae</taxon>
        <taxon>Syntrophobotulus</taxon>
    </lineage>
</organism>
<evidence type="ECO:0000256" key="2">
    <source>
        <dbReference type="ARBA" id="ARBA00009677"/>
    </source>
</evidence>